<organism evidence="2 3">
    <name type="scientific">Nonomuraea antimicrobica</name>
    <dbReference type="NCBI Taxonomy" id="561173"/>
    <lineage>
        <taxon>Bacteria</taxon>
        <taxon>Bacillati</taxon>
        <taxon>Actinomycetota</taxon>
        <taxon>Actinomycetes</taxon>
        <taxon>Streptosporangiales</taxon>
        <taxon>Streptosporangiaceae</taxon>
        <taxon>Nonomuraea</taxon>
    </lineage>
</organism>
<keyword evidence="3" id="KW-1185">Reference proteome</keyword>
<comment type="caution">
    <text evidence="2">The sequence shown here is derived from an EMBL/GenBank/DDBJ whole genome shotgun (WGS) entry which is preliminary data.</text>
</comment>
<name>A0ABP7B6S8_9ACTN</name>
<evidence type="ECO:0000256" key="1">
    <source>
        <dbReference type="SAM" id="MobiDB-lite"/>
    </source>
</evidence>
<reference evidence="3" key="1">
    <citation type="journal article" date="2019" name="Int. J. Syst. Evol. Microbiol.">
        <title>The Global Catalogue of Microorganisms (GCM) 10K type strain sequencing project: providing services to taxonomists for standard genome sequencing and annotation.</title>
        <authorList>
            <consortium name="The Broad Institute Genomics Platform"/>
            <consortium name="The Broad Institute Genome Sequencing Center for Infectious Disease"/>
            <person name="Wu L."/>
            <person name="Ma J."/>
        </authorList>
    </citation>
    <scope>NUCLEOTIDE SEQUENCE [LARGE SCALE GENOMIC DNA]</scope>
    <source>
        <strain evidence="3">JCM 16904</strain>
    </source>
</reference>
<accession>A0ABP7B6S8</accession>
<gene>
    <name evidence="2" type="ORF">GCM10022224_012670</name>
</gene>
<dbReference type="EMBL" id="BAAAZP010000017">
    <property type="protein sequence ID" value="GAA3651229.1"/>
    <property type="molecule type" value="Genomic_DNA"/>
</dbReference>
<dbReference type="Proteomes" id="UP001500902">
    <property type="component" value="Unassembled WGS sequence"/>
</dbReference>
<evidence type="ECO:0000313" key="3">
    <source>
        <dbReference type="Proteomes" id="UP001500902"/>
    </source>
</evidence>
<proteinExistence type="predicted"/>
<feature type="region of interest" description="Disordered" evidence="1">
    <location>
        <begin position="1"/>
        <end position="41"/>
    </location>
</feature>
<sequence>MPLALPRPLSAAQRPSQPFPGRRGERARSGCPAGRGMGRMDGRGQLAWLTVDMLKSGTRTAGITVR</sequence>
<evidence type="ECO:0000313" key="2">
    <source>
        <dbReference type="EMBL" id="GAA3651229.1"/>
    </source>
</evidence>
<protein>
    <submittedName>
        <fullName evidence="2">Uncharacterized protein</fullName>
    </submittedName>
</protein>